<evidence type="ECO:0000256" key="1">
    <source>
        <dbReference type="ARBA" id="ARBA00004196"/>
    </source>
</evidence>
<dbReference type="InterPro" id="IPR036249">
    <property type="entry name" value="Thioredoxin-like_sf"/>
</dbReference>
<dbReference type="GO" id="GO:0016491">
    <property type="term" value="F:oxidoreductase activity"/>
    <property type="evidence" value="ECO:0007669"/>
    <property type="project" value="InterPro"/>
</dbReference>
<dbReference type="EMBL" id="QFOI01000056">
    <property type="protein sequence ID" value="PZP50723.1"/>
    <property type="molecule type" value="Genomic_DNA"/>
</dbReference>
<sequence>MKTTLTILSCLCIIICKSQSTTQNQDHYLSMFSSDTGKLVPPINLLDANGKKVSLNDFKGKILYLDFWIPGCTNCFSNFPLAKQLHERIKYLKLDTGIVFINIFSSGSTEEWKNLTNKYNPEGISLYSPDTSFYQSWGSKAFPHYSLVSRNNKFLASYYGLDPRTFEVDYILYEAITKNMNGYNSYLMFKNQNEYHAKNMKYEQSEEGKDYGIWYNSIIMKIAKDRNLPLKK</sequence>
<accession>A0A2W5F7B9</accession>
<dbReference type="Proteomes" id="UP000249645">
    <property type="component" value="Unassembled WGS sequence"/>
</dbReference>
<dbReference type="InterPro" id="IPR050553">
    <property type="entry name" value="Thioredoxin_ResA/DsbE_sf"/>
</dbReference>
<evidence type="ECO:0000259" key="5">
    <source>
        <dbReference type="PROSITE" id="PS51352"/>
    </source>
</evidence>
<dbReference type="Gene3D" id="3.40.30.10">
    <property type="entry name" value="Glutaredoxin"/>
    <property type="match status" value="1"/>
</dbReference>
<feature type="domain" description="Thioredoxin" evidence="5">
    <location>
        <begin position="34"/>
        <end position="181"/>
    </location>
</feature>
<reference evidence="6 7" key="1">
    <citation type="submission" date="2017-11" db="EMBL/GenBank/DDBJ databases">
        <title>Infants hospitalized years apart are colonized by the same room-sourced microbial strains.</title>
        <authorList>
            <person name="Brooks B."/>
            <person name="Olm M.R."/>
            <person name="Firek B.A."/>
            <person name="Baker R."/>
            <person name="Thomas B.C."/>
            <person name="Morowitz M.J."/>
            <person name="Banfield J.F."/>
        </authorList>
    </citation>
    <scope>NUCLEOTIDE SEQUENCE [LARGE SCALE GENOMIC DNA]</scope>
    <source>
        <strain evidence="6">S2_009_000_R2_76</strain>
    </source>
</reference>
<dbReference type="GO" id="GO:0017004">
    <property type="term" value="P:cytochrome complex assembly"/>
    <property type="evidence" value="ECO:0007669"/>
    <property type="project" value="UniProtKB-KW"/>
</dbReference>
<dbReference type="PROSITE" id="PS51352">
    <property type="entry name" value="THIOREDOXIN_2"/>
    <property type="match status" value="1"/>
</dbReference>
<gene>
    <name evidence="6" type="ORF">DI598_04935</name>
</gene>
<dbReference type="Pfam" id="PF08534">
    <property type="entry name" value="Redoxin"/>
    <property type="match status" value="1"/>
</dbReference>
<evidence type="ECO:0000313" key="7">
    <source>
        <dbReference type="Proteomes" id="UP000249645"/>
    </source>
</evidence>
<dbReference type="InterPro" id="IPR013766">
    <property type="entry name" value="Thioredoxin_domain"/>
</dbReference>
<comment type="subcellular location">
    <subcellularLocation>
        <location evidence="1">Cell envelope</location>
    </subcellularLocation>
</comment>
<keyword evidence="4" id="KW-0676">Redox-active center</keyword>
<protein>
    <recommendedName>
        <fullName evidence="5">Thioredoxin domain-containing protein</fullName>
    </recommendedName>
</protein>
<dbReference type="PANTHER" id="PTHR42852">
    <property type="entry name" value="THIOL:DISULFIDE INTERCHANGE PROTEIN DSBE"/>
    <property type="match status" value="1"/>
</dbReference>
<dbReference type="InterPro" id="IPR013740">
    <property type="entry name" value="Redoxin"/>
</dbReference>
<evidence type="ECO:0000256" key="2">
    <source>
        <dbReference type="ARBA" id="ARBA00022748"/>
    </source>
</evidence>
<proteinExistence type="predicted"/>
<dbReference type="CDD" id="cd02966">
    <property type="entry name" value="TlpA_like_family"/>
    <property type="match status" value="1"/>
</dbReference>
<organism evidence="6 7">
    <name type="scientific">Pseudopedobacter saltans</name>
    <dbReference type="NCBI Taxonomy" id="151895"/>
    <lineage>
        <taxon>Bacteria</taxon>
        <taxon>Pseudomonadati</taxon>
        <taxon>Bacteroidota</taxon>
        <taxon>Sphingobacteriia</taxon>
        <taxon>Sphingobacteriales</taxon>
        <taxon>Sphingobacteriaceae</taxon>
        <taxon>Pseudopedobacter</taxon>
    </lineage>
</organism>
<evidence type="ECO:0000313" key="6">
    <source>
        <dbReference type="EMBL" id="PZP50723.1"/>
    </source>
</evidence>
<keyword evidence="3" id="KW-1015">Disulfide bond</keyword>
<dbReference type="AlphaFoldDB" id="A0A2W5F7B9"/>
<dbReference type="SUPFAM" id="SSF52833">
    <property type="entry name" value="Thioredoxin-like"/>
    <property type="match status" value="1"/>
</dbReference>
<name>A0A2W5F7B9_9SPHI</name>
<keyword evidence="2" id="KW-0201">Cytochrome c-type biogenesis</keyword>
<evidence type="ECO:0000256" key="4">
    <source>
        <dbReference type="ARBA" id="ARBA00023284"/>
    </source>
</evidence>
<dbReference type="GO" id="GO:0030313">
    <property type="term" value="C:cell envelope"/>
    <property type="evidence" value="ECO:0007669"/>
    <property type="project" value="UniProtKB-SubCell"/>
</dbReference>
<dbReference type="PANTHER" id="PTHR42852:SF6">
    <property type="entry name" value="THIOL:DISULFIDE INTERCHANGE PROTEIN DSBE"/>
    <property type="match status" value="1"/>
</dbReference>
<evidence type="ECO:0000256" key="3">
    <source>
        <dbReference type="ARBA" id="ARBA00023157"/>
    </source>
</evidence>
<comment type="caution">
    <text evidence="6">The sequence shown here is derived from an EMBL/GenBank/DDBJ whole genome shotgun (WGS) entry which is preliminary data.</text>
</comment>